<dbReference type="RefSeq" id="WP_345495924.1">
    <property type="nucleotide sequence ID" value="NZ_BAABJM010000002.1"/>
</dbReference>
<evidence type="ECO:0000313" key="4">
    <source>
        <dbReference type="Proteomes" id="UP001500603"/>
    </source>
</evidence>
<protein>
    <submittedName>
        <fullName evidence="3">MCE family protein</fullName>
    </submittedName>
</protein>
<sequence length="367" mass="38513">MRPAARTLKLLAILALGTMLAGCSSSLPWSESPTVTADFANANGLYVGNTVRVLGMSVGKITDIDPRPGGVEIRMSLDDSVTLPADAQAVTITDSILTDRHIELTPVYRGGPVLAEHAVLDRGHTKTPVEFDSLLAMADKLSTSLQGDGKGSGPLADLMNLGTAATAGNGEDMRRALGALSDALRLHGDGAATKDAITQVVTNLDALTAQAARNDQELRDFGSGVHQLADLLADENFGTGDTGTQLRAILGSVTDLMQKNQGALAQLTNNSNTLTTSLADYNDNLAEFLDVFPLVTDNTYNAIDTETGALRATVDINRLLLDGQMVKEICNLLGMRNLGCATGSMRDMGPDFGLIEILGYTAGIPAK</sequence>
<dbReference type="Proteomes" id="UP001500603">
    <property type="component" value="Unassembled WGS sequence"/>
</dbReference>
<keyword evidence="1" id="KW-0732">Signal</keyword>
<dbReference type="PANTHER" id="PTHR33371">
    <property type="entry name" value="INTERMEMBRANE PHOSPHOLIPID TRANSPORT SYSTEM BINDING PROTEIN MLAD-RELATED"/>
    <property type="match status" value="1"/>
</dbReference>
<dbReference type="InterPro" id="IPR052336">
    <property type="entry name" value="MlaD_Phospholipid_Transporter"/>
</dbReference>
<accession>A0ABP9KF25</accession>
<dbReference type="NCBIfam" id="TIGR00996">
    <property type="entry name" value="Mtu_fam_mce"/>
    <property type="match status" value="1"/>
</dbReference>
<organism evidence="3 4">
    <name type="scientific">Nocardia callitridis</name>
    <dbReference type="NCBI Taxonomy" id="648753"/>
    <lineage>
        <taxon>Bacteria</taxon>
        <taxon>Bacillati</taxon>
        <taxon>Actinomycetota</taxon>
        <taxon>Actinomycetes</taxon>
        <taxon>Mycobacteriales</taxon>
        <taxon>Nocardiaceae</taxon>
        <taxon>Nocardia</taxon>
    </lineage>
</organism>
<comment type="caution">
    <text evidence="3">The sequence shown here is derived from an EMBL/GenBank/DDBJ whole genome shotgun (WGS) entry which is preliminary data.</text>
</comment>
<dbReference type="EMBL" id="BAABJM010000002">
    <property type="protein sequence ID" value="GAA5054590.1"/>
    <property type="molecule type" value="Genomic_DNA"/>
</dbReference>
<proteinExistence type="predicted"/>
<evidence type="ECO:0000256" key="1">
    <source>
        <dbReference type="SAM" id="SignalP"/>
    </source>
</evidence>
<feature type="signal peptide" evidence="1">
    <location>
        <begin position="1"/>
        <end position="21"/>
    </location>
</feature>
<dbReference type="PROSITE" id="PS51257">
    <property type="entry name" value="PROKAR_LIPOPROTEIN"/>
    <property type="match status" value="1"/>
</dbReference>
<dbReference type="InterPro" id="IPR003399">
    <property type="entry name" value="Mce/MlaD"/>
</dbReference>
<keyword evidence="4" id="KW-1185">Reference proteome</keyword>
<feature type="domain" description="Mce/MlaD" evidence="2">
    <location>
        <begin position="32"/>
        <end position="106"/>
    </location>
</feature>
<gene>
    <name evidence="3" type="ORF">GCM10023318_29740</name>
</gene>
<dbReference type="PANTHER" id="PTHR33371:SF4">
    <property type="entry name" value="INTERMEMBRANE PHOSPHOLIPID TRANSPORT SYSTEM BINDING PROTEIN MLAD"/>
    <property type="match status" value="1"/>
</dbReference>
<evidence type="ECO:0000313" key="3">
    <source>
        <dbReference type="EMBL" id="GAA5054590.1"/>
    </source>
</evidence>
<dbReference type="InterPro" id="IPR005693">
    <property type="entry name" value="Mce"/>
</dbReference>
<feature type="chain" id="PRO_5045434679" evidence="1">
    <location>
        <begin position="22"/>
        <end position="367"/>
    </location>
</feature>
<reference evidence="4" key="1">
    <citation type="journal article" date="2019" name="Int. J. Syst. Evol. Microbiol.">
        <title>The Global Catalogue of Microorganisms (GCM) 10K type strain sequencing project: providing services to taxonomists for standard genome sequencing and annotation.</title>
        <authorList>
            <consortium name="The Broad Institute Genomics Platform"/>
            <consortium name="The Broad Institute Genome Sequencing Center for Infectious Disease"/>
            <person name="Wu L."/>
            <person name="Ma J."/>
        </authorList>
    </citation>
    <scope>NUCLEOTIDE SEQUENCE [LARGE SCALE GENOMIC DNA]</scope>
    <source>
        <strain evidence="4">JCM 18298</strain>
    </source>
</reference>
<evidence type="ECO:0000259" key="2">
    <source>
        <dbReference type="Pfam" id="PF02470"/>
    </source>
</evidence>
<name>A0ABP9KF25_9NOCA</name>
<dbReference type="Pfam" id="PF02470">
    <property type="entry name" value="MlaD"/>
    <property type="match status" value="1"/>
</dbReference>